<dbReference type="EMBL" id="AFZC02000003">
    <property type="protein sequence ID" value="EHL10693.1"/>
    <property type="molecule type" value="Genomic_DNA"/>
</dbReference>
<dbReference type="RefSeq" id="WP_009534747.1">
    <property type="nucleotide sequence ID" value="NZ_KE148312.1"/>
</dbReference>
<dbReference type="InterPro" id="IPR018337">
    <property type="entry name" value="Cell_wall/Cho-bd_repeat"/>
</dbReference>
<dbReference type="HOGENOM" id="CLU_055995_0_0_9"/>
<dbReference type="AlphaFoldDB" id="G9WNF6"/>
<evidence type="ECO:0000256" key="2">
    <source>
        <dbReference type="SAM" id="Phobius"/>
    </source>
</evidence>
<dbReference type="STRING" id="796943.HMPREF9625_00889"/>
<dbReference type="CDD" id="cd05379">
    <property type="entry name" value="CAP_bacterial"/>
    <property type="match status" value="1"/>
</dbReference>
<dbReference type="Pfam" id="PF19085">
    <property type="entry name" value="Choline_bind_2"/>
    <property type="match status" value="1"/>
</dbReference>
<organism evidence="4 5">
    <name type="scientific">Oribacterium parvum ACB1</name>
    <dbReference type="NCBI Taxonomy" id="796943"/>
    <lineage>
        <taxon>Bacteria</taxon>
        <taxon>Bacillati</taxon>
        <taxon>Bacillota</taxon>
        <taxon>Clostridia</taxon>
        <taxon>Lachnospirales</taxon>
        <taxon>Lachnospiraceae</taxon>
        <taxon>Oribacterium</taxon>
    </lineage>
</organism>
<evidence type="ECO:0000313" key="4">
    <source>
        <dbReference type="EMBL" id="EHL10693.1"/>
    </source>
</evidence>
<keyword evidence="1" id="KW-0677">Repeat</keyword>
<dbReference type="PANTHER" id="PTHR31157:SF1">
    <property type="entry name" value="SCP DOMAIN-CONTAINING PROTEIN"/>
    <property type="match status" value="1"/>
</dbReference>
<name>G9WNF6_9FIRM</name>
<protein>
    <recommendedName>
        <fullName evidence="3">SCP domain-containing protein</fullName>
    </recommendedName>
</protein>
<evidence type="ECO:0000259" key="3">
    <source>
        <dbReference type="Pfam" id="PF00188"/>
    </source>
</evidence>
<dbReference type="Proteomes" id="UP000018461">
    <property type="component" value="Unassembled WGS sequence"/>
</dbReference>
<keyword evidence="2" id="KW-0472">Membrane</keyword>
<reference evidence="4" key="1">
    <citation type="submission" date="2011-08" db="EMBL/GenBank/DDBJ databases">
        <authorList>
            <consortium name="The Broad Institute Genome Sequencing Platform"/>
            <person name="Earl A."/>
            <person name="Ward D."/>
            <person name="Feldgarden M."/>
            <person name="Gevers D."/>
            <person name="Sizova M."/>
            <person name="Hazen A."/>
            <person name="Epstein S."/>
            <person name="Young S.K."/>
            <person name="Zeng Q."/>
            <person name="Gargeya S."/>
            <person name="Fitzgerald M."/>
            <person name="Haas B."/>
            <person name="Abouelleil A."/>
            <person name="Alvarado L."/>
            <person name="Arachchi H.M."/>
            <person name="Berlin A."/>
            <person name="Brown A."/>
            <person name="Chapman S.B."/>
            <person name="Chen Z."/>
            <person name="Dunbar C."/>
            <person name="Freedman E."/>
            <person name="Gearin G."/>
            <person name="Gellesch M."/>
            <person name="Goldberg J."/>
            <person name="Griggs A."/>
            <person name="Gujja S."/>
            <person name="Heiman D."/>
            <person name="Howarth C."/>
            <person name="Larson L."/>
            <person name="Lui A."/>
            <person name="MacDonald P.J.P."/>
            <person name="Montmayeur A."/>
            <person name="Murphy C."/>
            <person name="Neiman D."/>
            <person name="Pearson M."/>
            <person name="Priest M."/>
            <person name="Roberts A."/>
            <person name="Saif S."/>
            <person name="Shea T."/>
            <person name="Shenoy N."/>
            <person name="Sisk P."/>
            <person name="Stolte C."/>
            <person name="Sykes S."/>
            <person name="Wortman J."/>
            <person name="Nusbaum C."/>
            <person name="Birren B."/>
        </authorList>
    </citation>
    <scope>NUCLEOTIDE SEQUENCE</scope>
    <source>
        <strain evidence="4">ACB1</strain>
    </source>
</reference>
<keyword evidence="5" id="KW-1185">Reference proteome</keyword>
<dbReference type="InterPro" id="IPR035940">
    <property type="entry name" value="CAP_sf"/>
</dbReference>
<gene>
    <name evidence="4" type="ORF">HMPREF9625_00889</name>
</gene>
<keyword evidence="2" id="KW-0812">Transmembrane</keyword>
<evidence type="ECO:0000256" key="1">
    <source>
        <dbReference type="ARBA" id="ARBA00022737"/>
    </source>
</evidence>
<dbReference type="SUPFAM" id="SSF55797">
    <property type="entry name" value="PR-1-like"/>
    <property type="match status" value="1"/>
</dbReference>
<keyword evidence="2" id="KW-1133">Transmembrane helix</keyword>
<evidence type="ECO:0000313" key="5">
    <source>
        <dbReference type="Proteomes" id="UP000018461"/>
    </source>
</evidence>
<dbReference type="InterPro" id="IPR014044">
    <property type="entry name" value="CAP_dom"/>
</dbReference>
<accession>G9WNF6</accession>
<dbReference type="Pfam" id="PF00188">
    <property type="entry name" value="CAP"/>
    <property type="match status" value="1"/>
</dbReference>
<dbReference type="PANTHER" id="PTHR31157">
    <property type="entry name" value="SCP DOMAIN-CONTAINING PROTEIN"/>
    <property type="match status" value="1"/>
</dbReference>
<proteinExistence type="predicted"/>
<comment type="caution">
    <text evidence="4">The sequence shown here is derived from an EMBL/GenBank/DDBJ whole genome shotgun (WGS) entry which is preliminary data.</text>
</comment>
<reference evidence="4" key="2">
    <citation type="submission" date="2013-03" db="EMBL/GenBank/DDBJ databases">
        <title>The Genome Sequence of Oribacterium sp. ACB1.</title>
        <authorList>
            <consortium name="The Broad Institute Genomics Platform"/>
            <consortium name="The Broad Institute Genome Sequencing Center for Infectious Disease"/>
            <person name="Earl A."/>
            <person name="Ward D."/>
            <person name="Feldgarden M."/>
            <person name="Gevers D."/>
            <person name="Sizova M."/>
            <person name="Hazen A."/>
            <person name="Epstein S."/>
            <person name="Walker B."/>
            <person name="Young S."/>
            <person name="Zeng Q."/>
            <person name="Gargeya S."/>
            <person name="Fitzgerald M."/>
            <person name="Haas B."/>
            <person name="Abouelleil A."/>
            <person name="Allen A.W."/>
            <person name="Alvarado L."/>
            <person name="Arachchi H.M."/>
            <person name="Berlin A.M."/>
            <person name="Chapman S.B."/>
            <person name="Gainer-Dewar J."/>
            <person name="Goldberg J."/>
            <person name="Griggs A."/>
            <person name="Gujja S."/>
            <person name="Hansen M."/>
            <person name="Howarth C."/>
            <person name="Imamovic A."/>
            <person name="Ireland A."/>
            <person name="Larimer J."/>
            <person name="McCowan C."/>
            <person name="Murphy C."/>
            <person name="Pearson M."/>
            <person name="Poon T.W."/>
            <person name="Priest M."/>
            <person name="Roberts A."/>
            <person name="Saif S."/>
            <person name="Shea T."/>
            <person name="Sisk P."/>
            <person name="Sykes S."/>
            <person name="Wortman J."/>
            <person name="Nusbaum C."/>
            <person name="Birren B."/>
        </authorList>
    </citation>
    <scope>NUCLEOTIDE SEQUENCE [LARGE SCALE GENOMIC DNA]</scope>
    <source>
        <strain evidence="4">ACB1</strain>
    </source>
</reference>
<feature type="domain" description="SCP" evidence="3">
    <location>
        <begin position="146"/>
        <end position="253"/>
    </location>
</feature>
<sequence length="257" mass="29209">MHYITTNKYKLTEYQNQKNIVYGKAEEKKPLKILKTTFLIFILSLISAIPAFALGWSRGISRNAWWYDLGNGNYHKASWQWLDGNNDGISECYHFDDYGWMAENTITPDGYTVNQSGAWTVNNVVQTKSINTSNTSVNEQYERELLSRINQYRAAHGLSTLQESAGLNHLAKTRAGECSVLFSHTRPQGGSITNEADVCGEIIASGQRTPMKTVQAWQNSTSHNQLMLRPDFVRFGAGYYLDARGNDYWVVLFSFYN</sequence>
<dbReference type="Gene3D" id="3.40.33.10">
    <property type="entry name" value="CAP"/>
    <property type="match status" value="1"/>
</dbReference>
<dbReference type="Gene3D" id="2.10.270.10">
    <property type="entry name" value="Cholin Binding"/>
    <property type="match status" value="1"/>
</dbReference>
<dbReference type="PATRIC" id="fig|796943.3.peg.1302"/>
<dbReference type="SUPFAM" id="SSF69360">
    <property type="entry name" value="Cell wall binding repeat"/>
    <property type="match status" value="1"/>
</dbReference>
<feature type="transmembrane region" description="Helical" evidence="2">
    <location>
        <begin position="38"/>
        <end position="56"/>
    </location>
</feature>